<proteinExistence type="predicted"/>
<dbReference type="GO" id="GO:0003697">
    <property type="term" value="F:single-stranded DNA binding"/>
    <property type="evidence" value="ECO:0007669"/>
    <property type="project" value="InterPro"/>
</dbReference>
<dbReference type="OrthoDB" id="4427276at2"/>
<name>A0A229RCR8_9PSEU</name>
<feature type="region of interest" description="Disordered" evidence="3">
    <location>
        <begin position="123"/>
        <end position="146"/>
    </location>
</feature>
<dbReference type="AlphaFoldDB" id="A0A229RCR8"/>
<evidence type="ECO:0000256" key="3">
    <source>
        <dbReference type="SAM" id="MobiDB-lite"/>
    </source>
</evidence>
<dbReference type="EMBL" id="NMQT01000190">
    <property type="protein sequence ID" value="OXM44241.1"/>
    <property type="molecule type" value="Genomic_DNA"/>
</dbReference>
<keyword evidence="1 2" id="KW-0238">DNA-binding</keyword>
<gene>
    <name evidence="4" type="ORF">CFP71_40520</name>
</gene>
<evidence type="ECO:0000256" key="2">
    <source>
        <dbReference type="PROSITE-ProRule" id="PRU00252"/>
    </source>
</evidence>
<dbReference type="InterPro" id="IPR000424">
    <property type="entry name" value="Primosome_PriB/ssb"/>
</dbReference>
<evidence type="ECO:0000313" key="5">
    <source>
        <dbReference type="Proteomes" id="UP000215223"/>
    </source>
</evidence>
<dbReference type="SUPFAM" id="SSF50249">
    <property type="entry name" value="Nucleic acid-binding proteins"/>
    <property type="match status" value="1"/>
</dbReference>
<reference evidence="4 5" key="1">
    <citation type="submission" date="2017-07" db="EMBL/GenBank/DDBJ databases">
        <title>Amycolatopsis thailandensis Genome sequencing and assembly.</title>
        <authorList>
            <person name="Kaur N."/>
            <person name="Mayilraj S."/>
        </authorList>
    </citation>
    <scope>NUCLEOTIDE SEQUENCE [LARGE SCALE GENOMIC DNA]</scope>
    <source>
        <strain evidence="4 5">JCM 16380</strain>
    </source>
</reference>
<dbReference type="PROSITE" id="PS50935">
    <property type="entry name" value="SSB"/>
    <property type="match status" value="1"/>
</dbReference>
<dbReference type="RefSeq" id="WP_093939193.1">
    <property type="nucleotide sequence ID" value="NZ_NMQT01000190.1"/>
</dbReference>
<keyword evidence="5" id="KW-1185">Reference proteome</keyword>
<evidence type="ECO:0000256" key="1">
    <source>
        <dbReference type="ARBA" id="ARBA00023125"/>
    </source>
</evidence>
<organism evidence="4 5">
    <name type="scientific">Amycolatopsis thailandensis</name>
    <dbReference type="NCBI Taxonomy" id="589330"/>
    <lineage>
        <taxon>Bacteria</taxon>
        <taxon>Bacillati</taxon>
        <taxon>Actinomycetota</taxon>
        <taxon>Actinomycetes</taxon>
        <taxon>Pseudonocardiales</taxon>
        <taxon>Pseudonocardiaceae</taxon>
        <taxon>Amycolatopsis</taxon>
    </lineage>
</organism>
<dbReference type="Gene3D" id="2.40.50.140">
    <property type="entry name" value="Nucleic acid-binding proteins"/>
    <property type="match status" value="1"/>
</dbReference>
<dbReference type="Pfam" id="PF00436">
    <property type="entry name" value="SSB"/>
    <property type="match status" value="1"/>
</dbReference>
<dbReference type="Proteomes" id="UP000215223">
    <property type="component" value="Unassembled WGS sequence"/>
</dbReference>
<evidence type="ECO:0000313" key="4">
    <source>
        <dbReference type="EMBL" id="OXM44241.1"/>
    </source>
</evidence>
<sequence>MNDNTFVGNVSHIEGYRTTRSGDAELTFTIKIDNGYYDSQNRWISDTVTQKVVAYRRLAENLQTTFATHEKNGVGVRVIIIGKLRDDSYIPAGRDHRVNRTKLVASAGGADLSFATAVITKTGKTTTERGNERNREQLTTPVAVAA</sequence>
<accession>A0A229RCR8</accession>
<feature type="compositionally biased region" description="Basic and acidic residues" evidence="3">
    <location>
        <begin position="126"/>
        <end position="136"/>
    </location>
</feature>
<evidence type="ECO:0008006" key="6">
    <source>
        <dbReference type="Google" id="ProtNLM"/>
    </source>
</evidence>
<protein>
    <recommendedName>
        <fullName evidence="6">Single-stranded DNA-binding protein</fullName>
    </recommendedName>
</protein>
<dbReference type="InterPro" id="IPR012340">
    <property type="entry name" value="NA-bd_OB-fold"/>
</dbReference>
<comment type="caution">
    <text evidence="4">The sequence shown here is derived from an EMBL/GenBank/DDBJ whole genome shotgun (WGS) entry which is preliminary data.</text>
</comment>